<reference evidence="3" key="1">
    <citation type="journal article" date="2020" name="mSystems">
        <title>Genome- and Community-Level Interaction Insights into Carbon Utilization and Element Cycling Functions of Hydrothermarchaeota in Hydrothermal Sediment.</title>
        <authorList>
            <person name="Zhou Z."/>
            <person name="Liu Y."/>
            <person name="Xu W."/>
            <person name="Pan J."/>
            <person name="Luo Z.H."/>
            <person name="Li M."/>
        </authorList>
    </citation>
    <scope>NUCLEOTIDE SEQUENCE [LARGE SCALE GENOMIC DNA]</scope>
    <source>
        <strain evidence="3">SpSt-143</strain>
    </source>
</reference>
<evidence type="ECO:0000259" key="2">
    <source>
        <dbReference type="Pfam" id="PF11845"/>
    </source>
</evidence>
<name>A0A7V2F746_RHOMR</name>
<dbReference type="AlphaFoldDB" id="A0A7V2F746"/>
<feature type="domain" description="Tll0287-like" evidence="2">
    <location>
        <begin position="26"/>
        <end position="181"/>
    </location>
</feature>
<proteinExistence type="predicted"/>
<sequence length="189" mass="20750">MLALVLLALVFLAACRPAALPETPPAEMRQQVEAAIQALDAMRAGLAQTIAAGEQVDEATFNRVCRPVGQQARLLGESNGWVVRQLAIKYRNPANQPDSQAAALFARFAADPSLDSLWVRTVHNGSSGWRYLRRITVLPQCLVCHGPRDARPAFIVQNYPSDQAYDFQPGDLRGLYSVFVPDSLLQTSF</sequence>
<dbReference type="InterPro" id="IPR021796">
    <property type="entry name" value="Tll0287-like_dom"/>
</dbReference>
<organism evidence="3">
    <name type="scientific">Rhodothermus marinus</name>
    <name type="common">Rhodothermus obamensis</name>
    <dbReference type="NCBI Taxonomy" id="29549"/>
    <lineage>
        <taxon>Bacteria</taxon>
        <taxon>Pseudomonadati</taxon>
        <taxon>Rhodothermota</taxon>
        <taxon>Rhodothermia</taxon>
        <taxon>Rhodothermales</taxon>
        <taxon>Rhodothermaceae</taxon>
        <taxon>Rhodothermus</taxon>
    </lineage>
</organism>
<keyword evidence="1" id="KW-0732">Signal</keyword>
<evidence type="ECO:0000256" key="1">
    <source>
        <dbReference type="SAM" id="SignalP"/>
    </source>
</evidence>
<comment type="caution">
    <text evidence="3">The sequence shown here is derived from an EMBL/GenBank/DDBJ whole genome shotgun (WGS) entry which is preliminary data.</text>
</comment>
<dbReference type="EMBL" id="DSGB01000006">
    <property type="protein sequence ID" value="HER96593.1"/>
    <property type="molecule type" value="Genomic_DNA"/>
</dbReference>
<gene>
    <name evidence="3" type="ORF">ENO59_08770</name>
</gene>
<feature type="chain" id="PRO_5030801080" evidence="1">
    <location>
        <begin position="22"/>
        <end position="189"/>
    </location>
</feature>
<protein>
    <submittedName>
        <fullName evidence="3">DUF3365 domain-containing protein</fullName>
    </submittedName>
</protein>
<dbReference type="Pfam" id="PF11845">
    <property type="entry name" value="Tll0287-like"/>
    <property type="match status" value="1"/>
</dbReference>
<feature type="signal peptide" evidence="1">
    <location>
        <begin position="1"/>
        <end position="21"/>
    </location>
</feature>
<accession>A0A7V2F746</accession>
<evidence type="ECO:0000313" key="3">
    <source>
        <dbReference type="EMBL" id="HER96593.1"/>
    </source>
</evidence>